<organism evidence="2 3">
    <name type="scientific">Apostasia shenzhenica</name>
    <dbReference type="NCBI Taxonomy" id="1088818"/>
    <lineage>
        <taxon>Eukaryota</taxon>
        <taxon>Viridiplantae</taxon>
        <taxon>Streptophyta</taxon>
        <taxon>Embryophyta</taxon>
        <taxon>Tracheophyta</taxon>
        <taxon>Spermatophyta</taxon>
        <taxon>Magnoliopsida</taxon>
        <taxon>Liliopsida</taxon>
        <taxon>Asparagales</taxon>
        <taxon>Orchidaceae</taxon>
        <taxon>Apostasioideae</taxon>
        <taxon>Apostasia</taxon>
    </lineage>
</organism>
<feature type="coiled-coil region" evidence="1">
    <location>
        <begin position="515"/>
        <end position="577"/>
    </location>
</feature>
<feature type="coiled-coil region" evidence="1">
    <location>
        <begin position="132"/>
        <end position="292"/>
    </location>
</feature>
<dbReference type="STRING" id="1088818.A0A2H9ZR24"/>
<evidence type="ECO:0000313" key="2">
    <source>
        <dbReference type="EMBL" id="PKA45745.1"/>
    </source>
</evidence>
<keyword evidence="1" id="KW-0175">Coiled coil</keyword>
<evidence type="ECO:0000313" key="3">
    <source>
        <dbReference type="Proteomes" id="UP000236161"/>
    </source>
</evidence>
<accession>A0A2H9ZR24</accession>
<dbReference type="EMBL" id="KZ454830">
    <property type="protein sequence ID" value="PKA45745.1"/>
    <property type="molecule type" value="Genomic_DNA"/>
</dbReference>
<dbReference type="OrthoDB" id="1735671at2759"/>
<dbReference type="PANTHER" id="PTHR47747:SF2">
    <property type="entry name" value="RIBONUCLEASE P PROTEIN SUBUNIT P38-LIKE PROTEIN"/>
    <property type="match status" value="1"/>
</dbReference>
<sequence length="658" mass="76123">MADEELPNPPEAYPLYFGISCAFIALQFMSAMAGTNAELSQQQTSSGEMMLRGSFMLLGLLFEKVHRGKEVLMERMKLAEREIREFKKLRTEDAKANEKVISIFASREQSWRAERRQFLLQIQSHLRELDAISDLRKKVVSFEEEAEKRKELEEKLRVAEKETDEVEERRKKTVEDHVIELKRHKTAFTELASKQRQLEAEMVRVLRQAEVAEHELAEVFEQKEEAAVMVEKLTEEFLRLQKENERKEKMVSAMARKAKQDTVEKQRLLQEVKTEKEKKQQAELEAERLKSLLEPMTTKKKKKKNPFEKDSADAKILGETTSELRSSRRFDLRARLMEYLAADSSHKQHKSPPEKISSMDELHNLQDWVCHERKNYTAVLEQKHNSEIEAFAEQLRIRDERLEALQWRLISTELDSKRLESHIEGLDGSLAKLRDENLRLEALVVDRERELKSLNEHPMEDAASEGQIMVKMDIQALGVSFKIKRLKQQIGALENLAGKQSPDRNIEENSKKSELKGMTQAMNMLNKQLKRYQSLEEKTDDLCKRMLESSRTGASRLAEQSRAKEKTEKLEQFLEETFQLQRFMVATGQKLTELKTKIVAGGIAGVEGVEESCGFKMGQFLEVVRSLFKEVQRGLELRIARIIGDIEGTLASDGILRS</sequence>
<protein>
    <submittedName>
        <fullName evidence="2">Uncharacterized protein</fullName>
    </submittedName>
</protein>
<name>A0A2H9ZR24_9ASPA</name>
<evidence type="ECO:0000256" key="1">
    <source>
        <dbReference type="SAM" id="Coils"/>
    </source>
</evidence>
<proteinExistence type="predicted"/>
<dbReference type="PANTHER" id="PTHR47747">
    <property type="entry name" value="RIBONUCLEASE P PROTEIN SUBUNIT P38-LIKE PROTEIN"/>
    <property type="match status" value="1"/>
</dbReference>
<reference evidence="2 3" key="1">
    <citation type="journal article" date="2017" name="Nature">
        <title>The Apostasia genome and the evolution of orchids.</title>
        <authorList>
            <person name="Zhang G.Q."/>
            <person name="Liu K.W."/>
            <person name="Li Z."/>
            <person name="Lohaus R."/>
            <person name="Hsiao Y.Y."/>
            <person name="Niu S.C."/>
            <person name="Wang J.Y."/>
            <person name="Lin Y.C."/>
            <person name="Xu Q."/>
            <person name="Chen L.J."/>
            <person name="Yoshida K."/>
            <person name="Fujiwara S."/>
            <person name="Wang Z.W."/>
            <person name="Zhang Y.Q."/>
            <person name="Mitsuda N."/>
            <person name="Wang M."/>
            <person name="Liu G.H."/>
            <person name="Pecoraro L."/>
            <person name="Huang H.X."/>
            <person name="Xiao X.J."/>
            <person name="Lin M."/>
            <person name="Wu X.Y."/>
            <person name="Wu W.L."/>
            <person name="Chen Y.Y."/>
            <person name="Chang S.B."/>
            <person name="Sakamoto S."/>
            <person name="Ohme-Takagi M."/>
            <person name="Yagi M."/>
            <person name="Zeng S.J."/>
            <person name="Shen C.Y."/>
            <person name="Yeh C.M."/>
            <person name="Luo Y.B."/>
            <person name="Tsai W.C."/>
            <person name="Van de Peer Y."/>
            <person name="Liu Z.J."/>
        </authorList>
    </citation>
    <scope>NUCLEOTIDE SEQUENCE [LARGE SCALE GENOMIC DNA]</scope>
    <source>
        <strain evidence="3">cv. Shenzhen</strain>
        <tissue evidence="2">Stem</tissue>
    </source>
</reference>
<feature type="coiled-coil region" evidence="1">
    <location>
        <begin position="416"/>
        <end position="450"/>
    </location>
</feature>
<dbReference type="AlphaFoldDB" id="A0A2H9ZR24"/>
<dbReference type="Proteomes" id="UP000236161">
    <property type="component" value="Unassembled WGS sequence"/>
</dbReference>
<keyword evidence="3" id="KW-1185">Reference proteome</keyword>
<gene>
    <name evidence="2" type="ORF">AXF42_Ash011086</name>
</gene>